<sequence>MDPTTLAVYDAEAERFAQTQRSKTPLALQRQVLAAFVPGQPTVDVGCGSGRDTAWLVAAGFPTVGYDGSIGMVAAARAAYPELDLRHDTLPHLATIPDEGYTNVLCSAVLMHLPSEALAPAVAGLARIMRRGGRLVLTYRASETTTPREPDGRLYTPIDQDELAQCCAASGLHVLKQDVEADGGRVGVHWSIVVAERLSQA</sequence>
<dbReference type="Proteomes" id="UP000220922">
    <property type="component" value="Unassembled WGS sequence"/>
</dbReference>
<evidence type="ECO:0000313" key="2">
    <source>
        <dbReference type="EMBL" id="PDV96555.1"/>
    </source>
</evidence>
<comment type="caution">
    <text evidence="2">The sequence shown here is derived from an EMBL/GenBank/DDBJ whole genome shotgun (WGS) entry which is preliminary data.</text>
</comment>
<evidence type="ECO:0000313" key="3">
    <source>
        <dbReference type="Proteomes" id="UP000220922"/>
    </source>
</evidence>
<dbReference type="Pfam" id="PF08241">
    <property type="entry name" value="Methyltransf_11"/>
    <property type="match status" value="1"/>
</dbReference>
<dbReference type="InterPro" id="IPR013216">
    <property type="entry name" value="Methyltransf_11"/>
</dbReference>
<dbReference type="PANTHER" id="PTHR42912">
    <property type="entry name" value="METHYLTRANSFERASE"/>
    <property type="match status" value="1"/>
</dbReference>
<dbReference type="CDD" id="cd02440">
    <property type="entry name" value="AdoMet_MTases"/>
    <property type="match status" value="1"/>
</dbReference>
<organism evidence="2 3">
    <name type="scientific">Candidatus Chloroploca asiatica</name>
    <dbReference type="NCBI Taxonomy" id="1506545"/>
    <lineage>
        <taxon>Bacteria</taxon>
        <taxon>Bacillati</taxon>
        <taxon>Chloroflexota</taxon>
        <taxon>Chloroflexia</taxon>
        <taxon>Chloroflexales</taxon>
        <taxon>Chloroflexineae</taxon>
        <taxon>Oscillochloridaceae</taxon>
        <taxon>Candidatus Chloroploca</taxon>
    </lineage>
</organism>
<dbReference type="InterPro" id="IPR029063">
    <property type="entry name" value="SAM-dependent_MTases_sf"/>
</dbReference>
<name>A0A2H3KFS6_9CHLR</name>
<dbReference type="InterPro" id="IPR050508">
    <property type="entry name" value="Methyltransf_Superfamily"/>
</dbReference>
<evidence type="ECO:0000259" key="1">
    <source>
        <dbReference type="Pfam" id="PF08241"/>
    </source>
</evidence>
<accession>A0A2H3KFS6</accession>
<dbReference type="Gene3D" id="3.40.50.150">
    <property type="entry name" value="Vaccinia Virus protein VP39"/>
    <property type="match status" value="1"/>
</dbReference>
<keyword evidence="3" id="KW-1185">Reference proteome</keyword>
<proteinExistence type="predicted"/>
<gene>
    <name evidence="2" type="ORF">A9Q02_06255</name>
</gene>
<protein>
    <recommendedName>
        <fullName evidence="1">Methyltransferase type 11 domain-containing protein</fullName>
    </recommendedName>
</protein>
<dbReference type="OrthoDB" id="9804312at2"/>
<reference evidence="2 3" key="1">
    <citation type="submission" date="2016-05" db="EMBL/GenBank/DDBJ databases">
        <authorList>
            <person name="Lavstsen T."/>
            <person name="Jespersen J.S."/>
        </authorList>
    </citation>
    <scope>NUCLEOTIDE SEQUENCE [LARGE SCALE GENOMIC DNA]</scope>
    <source>
        <strain evidence="2 3">B7-9</strain>
    </source>
</reference>
<dbReference type="SUPFAM" id="SSF53335">
    <property type="entry name" value="S-adenosyl-L-methionine-dependent methyltransferases"/>
    <property type="match status" value="1"/>
</dbReference>
<dbReference type="PANTHER" id="PTHR42912:SF94">
    <property type="entry name" value="METHYLTRANSFERASE TYPE 11 DOMAIN-CONTAINING PROTEIN"/>
    <property type="match status" value="1"/>
</dbReference>
<dbReference type="AlphaFoldDB" id="A0A2H3KFS6"/>
<dbReference type="EMBL" id="LYXE01000188">
    <property type="protein sequence ID" value="PDV96555.1"/>
    <property type="molecule type" value="Genomic_DNA"/>
</dbReference>
<feature type="domain" description="Methyltransferase type 11" evidence="1">
    <location>
        <begin position="43"/>
        <end position="137"/>
    </location>
</feature>
<dbReference type="GO" id="GO:0008757">
    <property type="term" value="F:S-adenosylmethionine-dependent methyltransferase activity"/>
    <property type="evidence" value="ECO:0007669"/>
    <property type="project" value="InterPro"/>
</dbReference>